<sequence>MPMHYQPAACFQFRLHCHHFNHVLSNLRKVLHGTANRNGPLERGKMAPRPRPGLSTLEKEGVSHLSVSLRPSPGFLHPSAIYTMGWWRTLSLGLGDSQNSLEYIFTSDRTRSWFGNARLPGASVRTALAFSSSQLTWDQSTFAGSPRPTLRGTSFFLLGGASLPPLRSSGSGSWDVRRRVTESSGCDT</sequence>
<name>A0ABR4EDD5_9PEZI</name>
<evidence type="ECO:0000313" key="2">
    <source>
        <dbReference type="Proteomes" id="UP001600888"/>
    </source>
</evidence>
<gene>
    <name evidence="1" type="ORF">FJTKL_12451</name>
</gene>
<dbReference type="EMBL" id="JBAWTH010000066">
    <property type="protein sequence ID" value="KAL2280458.1"/>
    <property type="molecule type" value="Genomic_DNA"/>
</dbReference>
<reference evidence="1 2" key="1">
    <citation type="submission" date="2024-03" db="EMBL/GenBank/DDBJ databases">
        <title>A high-quality draft genome sequence of Diaporthe vaccinii, a causative agent of upright dieback and viscid rot disease in cranberry plants.</title>
        <authorList>
            <person name="Sarrasin M."/>
            <person name="Lang B.F."/>
            <person name="Burger G."/>
        </authorList>
    </citation>
    <scope>NUCLEOTIDE SEQUENCE [LARGE SCALE GENOMIC DNA]</scope>
    <source>
        <strain evidence="1 2">IS7</strain>
    </source>
</reference>
<organism evidence="1 2">
    <name type="scientific">Diaporthe vaccinii</name>
    <dbReference type="NCBI Taxonomy" id="105482"/>
    <lineage>
        <taxon>Eukaryota</taxon>
        <taxon>Fungi</taxon>
        <taxon>Dikarya</taxon>
        <taxon>Ascomycota</taxon>
        <taxon>Pezizomycotina</taxon>
        <taxon>Sordariomycetes</taxon>
        <taxon>Sordariomycetidae</taxon>
        <taxon>Diaporthales</taxon>
        <taxon>Diaporthaceae</taxon>
        <taxon>Diaporthe</taxon>
        <taxon>Diaporthe eres species complex</taxon>
    </lineage>
</organism>
<proteinExistence type="predicted"/>
<keyword evidence="2" id="KW-1185">Reference proteome</keyword>
<evidence type="ECO:0000313" key="1">
    <source>
        <dbReference type="EMBL" id="KAL2280458.1"/>
    </source>
</evidence>
<dbReference type="Proteomes" id="UP001600888">
    <property type="component" value="Unassembled WGS sequence"/>
</dbReference>
<accession>A0ABR4EDD5</accession>
<protein>
    <submittedName>
        <fullName evidence="1">Uncharacterized protein</fullName>
    </submittedName>
</protein>
<comment type="caution">
    <text evidence="1">The sequence shown here is derived from an EMBL/GenBank/DDBJ whole genome shotgun (WGS) entry which is preliminary data.</text>
</comment>